<evidence type="ECO:0000313" key="1">
    <source>
        <dbReference type="EMBL" id="KAI5074717.1"/>
    </source>
</evidence>
<dbReference type="Proteomes" id="UP000886520">
    <property type="component" value="Chromosome 10"/>
</dbReference>
<name>A0A9D4UVS2_ADICA</name>
<organism evidence="1 2">
    <name type="scientific">Adiantum capillus-veneris</name>
    <name type="common">Maidenhair fern</name>
    <dbReference type="NCBI Taxonomy" id="13818"/>
    <lineage>
        <taxon>Eukaryota</taxon>
        <taxon>Viridiplantae</taxon>
        <taxon>Streptophyta</taxon>
        <taxon>Embryophyta</taxon>
        <taxon>Tracheophyta</taxon>
        <taxon>Polypodiopsida</taxon>
        <taxon>Polypodiidae</taxon>
        <taxon>Polypodiales</taxon>
        <taxon>Pteridineae</taxon>
        <taxon>Pteridaceae</taxon>
        <taxon>Vittarioideae</taxon>
        <taxon>Adiantum</taxon>
    </lineage>
</organism>
<protein>
    <submittedName>
        <fullName evidence="1">Uncharacterized protein</fullName>
    </submittedName>
</protein>
<sequence length="214" mass="23913">MDPLAMSTPPCNNLTSLLHFVGDGSHGLLGYCNNLVIRNTQQAMINLEILKQQQPSLFNLLMQNSKLLQEQTLLKNKILSSKETIVELEKEVRRTRIKTTPLGLHQRCRSVSNIETLKVGSGGLKQRIQAIRGMVHPEKENIDPQMAKSSYSSLIAPHVAKEILDALKFKKIKQDIISDFLQSTTIDTLDVQSVIDNCGISQKGYSSIFKSVKI</sequence>
<gene>
    <name evidence="1" type="ORF">GOP47_0010678</name>
</gene>
<keyword evidence="2" id="KW-1185">Reference proteome</keyword>
<dbReference type="OrthoDB" id="10498268at2759"/>
<comment type="caution">
    <text evidence="1">The sequence shown here is derived from an EMBL/GenBank/DDBJ whole genome shotgun (WGS) entry which is preliminary data.</text>
</comment>
<dbReference type="AlphaFoldDB" id="A0A9D4UVS2"/>
<accession>A0A9D4UVS2</accession>
<evidence type="ECO:0000313" key="2">
    <source>
        <dbReference type="Proteomes" id="UP000886520"/>
    </source>
</evidence>
<proteinExistence type="predicted"/>
<dbReference type="EMBL" id="JABFUD020000010">
    <property type="protein sequence ID" value="KAI5074717.1"/>
    <property type="molecule type" value="Genomic_DNA"/>
</dbReference>
<reference evidence="1" key="1">
    <citation type="submission" date="2021-01" db="EMBL/GenBank/DDBJ databases">
        <title>Adiantum capillus-veneris genome.</title>
        <authorList>
            <person name="Fang Y."/>
            <person name="Liao Q."/>
        </authorList>
    </citation>
    <scope>NUCLEOTIDE SEQUENCE</scope>
    <source>
        <strain evidence="1">H3</strain>
        <tissue evidence="1">Leaf</tissue>
    </source>
</reference>